<accession>A0ABQ5BZI4</accession>
<dbReference type="EMBL" id="BQNB010013781">
    <property type="protein sequence ID" value="GJT20195.1"/>
    <property type="molecule type" value="Genomic_DNA"/>
</dbReference>
<gene>
    <name evidence="1" type="ORF">Tco_0878901</name>
</gene>
<protein>
    <submittedName>
        <fullName evidence="1">Uncharacterized protein</fullName>
    </submittedName>
</protein>
<proteinExistence type="predicted"/>
<keyword evidence="2" id="KW-1185">Reference proteome</keyword>
<sequence>MYVNSVCGHMIEISRVSRSFGPRLKCDGLSCQHKGFIFTTFVTSINANLILRNFLHEIKGTHVGLAPNQRPRNLQENGTFPPYIDDLRAIPIGFRERRSQLALSDMQVGISFRRFVVFEGGRIDYTELLKRSSSHVKIEIEEVPFSSQNPGLNLQEKTEKALSRITIAAPRTLVGILEQFSDSPVISHRDLGEELEFSIGITKLKGQKKAEWACLYSRR</sequence>
<evidence type="ECO:0000313" key="2">
    <source>
        <dbReference type="Proteomes" id="UP001151760"/>
    </source>
</evidence>
<reference evidence="1" key="1">
    <citation type="journal article" date="2022" name="Int. J. Mol. Sci.">
        <title>Draft Genome of Tanacetum Coccineum: Genomic Comparison of Closely Related Tanacetum-Family Plants.</title>
        <authorList>
            <person name="Yamashiro T."/>
            <person name="Shiraishi A."/>
            <person name="Nakayama K."/>
            <person name="Satake H."/>
        </authorList>
    </citation>
    <scope>NUCLEOTIDE SEQUENCE</scope>
</reference>
<dbReference type="Proteomes" id="UP001151760">
    <property type="component" value="Unassembled WGS sequence"/>
</dbReference>
<organism evidence="1 2">
    <name type="scientific">Tanacetum coccineum</name>
    <dbReference type="NCBI Taxonomy" id="301880"/>
    <lineage>
        <taxon>Eukaryota</taxon>
        <taxon>Viridiplantae</taxon>
        <taxon>Streptophyta</taxon>
        <taxon>Embryophyta</taxon>
        <taxon>Tracheophyta</taxon>
        <taxon>Spermatophyta</taxon>
        <taxon>Magnoliopsida</taxon>
        <taxon>eudicotyledons</taxon>
        <taxon>Gunneridae</taxon>
        <taxon>Pentapetalae</taxon>
        <taxon>asterids</taxon>
        <taxon>campanulids</taxon>
        <taxon>Asterales</taxon>
        <taxon>Asteraceae</taxon>
        <taxon>Asteroideae</taxon>
        <taxon>Anthemideae</taxon>
        <taxon>Anthemidinae</taxon>
        <taxon>Tanacetum</taxon>
    </lineage>
</organism>
<evidence type="ECO:0000313" key="1">
    <source>
        <dbReference type="EMBL" id="GJT20195.1"/>
    </source>
</evidence>
<reference evidence="1" key="2">
    <citation type="submission" date="2022-01" db="EMBL/GenBank/DDBJ databases">
        <authorList>
            <person name="Yamashiro T."/>
            <person name="Shiraishi A."/>
            <person name="Satake H."/>
            <person name="Nakayama K."/>
        </authorList>
    </citation>
    <scope>NUCLEOTIDE SEQUENCE</scope>
</reference>
<name>A0ABQ5BZI4_9ASTR</name>
<comment type="caution">
    <text evidence="1">The sequence shown here is derived from an EMBL/GenBank/DDBJ whole genome shotgun (WGS) entry which is preliminary data.</text>
</comment>